<dbReference type="Pfam" id="PF00149">
    <property type="entry name" value="Metallophos"/>
    <property type="match status" value="1"/>
</dbReference>
<keyword evidence="1" id="KW-1133">Transmembrane helix</keyword>
<feature type="transmembrane region" description="Helical" evidence="1">
    <location>
        <begin position="6"/>
        <end position="23"/>
    </location>
</feature>
<accession>A0ABV6HYA0</accession>
<sequence>MSRYVITFSLVLIVLQLLIFIWVKAFDWLIMNKPVVAQYKRKFVWINYLVINGLIVFSLLRIIPNGFRYSALLLTALWYVTLTAIVLYLIKKIISIWQVKFTDYPLLSRGLALIILFGLFGVSIYQAYVPQVTHYAVKIDKQIAPLRVGVASDLHLGHLFGAKQLEKLQQIFAQENVDIVLLPGDIMDDNLEAYFAEKMQPYFAKLSAPLGVYATLGNHDFFQQPAQIANEIRREGIYLLTDQAVVVSDRVIVAGRNDEMDRQRQPIEKILSTISMDKRKTLPILLLDHRPSSIEENARAGADIQVSGHVHNGQIFPGNLIAKFVYQLSYGYQQFAQMHTFVTSGYGFWGVPFRLGSRSEVMIIDISSKEN</sequence>
<keyword evidence="1" id="KW-0812">Transmembrane</keyword>
<feature type="transmembrane region" description="Helical" evidence="1">
    <location>
        <begin position="69"/>
        <end position="90"/>
    </location>
</feature>
<name>A0ABV6HYA0_9PAST</name>
<reference evidence="3 4" key="1">
    <citation type="submission" date="2024-09" db="EMBL/GenBank/DDBJ databases">
        <authorList>
            <person name="Sun Q."/>
            <person name="Mori K."/>
        </authorList>
    </citation>
    <scope>NUCLEOTIDE SEQUENCE [LARGE SCALE GENOMIC DNA]</scope>
    <source>
        <strain evidence="3 4">CCM 7538</strain>
    </source>
</reference>
<proteinExistence type="predicted"/>
<comment type="caution">
    <text evidence="3">The sequence shown here is derived from an EMBL/GenBank/DDBJ whole genome shotgun (WGS) entry which is preliminary data.</text>
</comment>
<dbReference type="Proteomes" id="UP001589769">
    <property type="component" value="Unassembled WGS sequence"/>
</dbReference>
<keyword evidence="4" id="KW-1185">Reference proteome</keyword>
<dbReference type="InterPro" id="IPR004843">
    <property type="entry name" value="Calcineurin-like_PHP"/>
</dbReference>
<evidence type="ECO:0000259" key="2">
    <source>
        <dbReference type="Pfam" id="PF00149"/>
    </source>
</evidence>
<evidence type="ECO:0000313" key="4">
    <source>
        <dbReference type="Proteomes" id="UP001589769"/>
    </source>
</evidence>
<feature type="transmembrane region" description="Helical" evidence="1">
    <location>
        <begin position="111"/>
        <end position="128"/>
    </location>
</feature>
<dbReference type="SUPFAM" id="SSF56300">
    <property type="entry name" value="Metallo-dependent phosphatases"/>
    <property type="match status" value="1"/>
</dbReference>
<feature type="domain" description="Calcineurin-like phosphoesterase" evidence="2">
    <location>
        <begin position="146"/>
        <end position="312"/>
    </location>
</feature>
<dbReference type="RefSeq" id="WP_382375762.1">
    <property type="nucleotide sequence ID" value="NZ_JBHLWA010000048.1"/>
</dbReference>
<protein>
    <submittedName>
        <fullName evidence="3">Metallophosphoesterase</fullName>
    </submittedName>
</protein>
<dbReference type="InterPro" id="IPR029052">
    <property type="entry name" value="Metallo-depent_PP-like"/>
</dbReference>
<dbReference type="InterPro" id="IPR051158">
    <property type="entry name" value="Metallophosphoesterase_sf"/>
</dbReference>
<dbReference type="PANTHER" id="PTHR31302">
    <property type="entry name" value="TRANSMEMBRANE PROTEIN WITH METALLOPHOSPHOESTERASE DOMAIN-RELATED"/>
    <property type="match status" value="1"/>
</dbReference>
<dbReference type="EMBL" id="JBHLWA010000048">
    <property type="protein sequence ID" value="MFC0323841.1"/>
    <property type="molecule type" value="Genomic_DNA"/>
</dbReference>
<organism evidence="3 4">
    <name type="scientific">Gallibacterium melopsittaci</name>
    <dbReference type="NCBI Taxonomy" id="516063"/>
    <lineage>
        <taxon>Bacteria</taxon>
        <taxon>Pseudomonadati</taxon>
        <taxon>Pseudomonadota</taxon>
        <taxon>Gammaproteobacteria</taxon>
        <taxon>Pasteurellales</taxon>
        <taxon>Pasteurellaceae</taxon>
        <taxon>Gallibacterium</taxon>
    </lineage>
</organism>
<dbReference type="Gene3D" id="3.60.21.10">
    <property type="match status" value="1"/>
</dbReference>
<dbReference type="PANTHER" id="PTHR31302:SF0">
    <property type="entry name" value="TRANSMEMBRANE PROTEIN WITH METALLOPHOSPHOESTERASE DOMAIN"/>
    <property type="match status" value="1"/>
</dbReference>
<evidence type="ECO:0000256" key="1">
    <source>
        <dbReference type="SAM" id="Phobius"/>
    </source>
</evidence>
<gene>
    <name evidence="3" type="ORF">ACFFHT_09810</name>
</gene>
<feature type="transmembrane region" description="Helical" evidence="1">
    <location>
        <begin position="44"/>
        <end position="63"/>
    </location>
</feature>
<keyword evidence="1" id="KW-0472">Membrane</keyword>
<evidence type="ECO:0000313" key="3">
    <source>
        <dbReference type="EMBL" id="MFC0323841.1"/>
    </source>
</evidence>